<evidence type="ECO:0000256" key="11">
    <source>
        <dbReference type="ARBA" id="ARBA00022857"/>
    </source>
</evidence>
<keyword evidence="9 19" id="KW-0812">Transmembrane</keyword>
<proteinExistence type="inferred from homology"/>
<dbReference type="EC" id="1.16.1.9" evidence="4"/>
<feature type="signal peptide" evidence="20">
    <location>
        <begin position="1"/>
        <end position="20"/>
    </location>
</feature>
<dbReference type="InterPro" id="IPR017938">
    <property type="entry name" value="Riboflavin_synthase-like_b-brl"/>
</dbReference>
<dbReference type="PANTHER" id="PTHR32361">
    <property type="entry name" value="FERRIC/CUPRIC REDUCTASE TRANSMEMBRANE COMPONENT"/>
    <property type="match status" value="1"/>
</dbReference>
<keyword evidence="10" id="KW-0274">FAD</keyword>
<name>A0A1G4JPW4_9SACH</name>
<organism evidence="22 23">
    <name type="scientific">Lachancea nothofagi CBS 11611</name>
    <dbReference type="NCBI Taxonomy" id="1266666"/>
    <lineage>
        <taxon>Eukaryota</taxon>
        <taxon>Fungi</taxon>
        <taxon>Dikarya</taxon>
        <taxon>Ascomycota</taxon>
        <taxon>Saccharomycotina</taxon>
        <taxon>Saccharomycetes</taxon>
        <taxon>Saccharomycetales</taxon>
        <taxon>Saccharomycetaceae</taxon>
        <taxon>Lachancea</taxon>
    </lineage>
</organism>
<keyword evidence="7" id="KW-0479">Metal-binding</keyword>
<comment type="catalytic activity">
    <reaction evidence="18">
        <text>2 a Fe(II)-siderophore + NADP(+) + H(+) = 2 a Fe(III)-siderophore + NADPH</text>
        <dbReference type="Rhea" id="RHEA:28795"/>
        <dbReference type="Rhea" id="RHEA-COMP:11342"/>
        <dbReference type="Rhea" id="RHEA-COMP:11344"/>
        <dbReference type="ChEBI" id="CHEBI:15378"/>
        <dbReference type="ChEBI" id="CHEBI:29033"/>
        <dbReference type="ChEBI" id="CHEBI:29034"/>
        <dbReference type="ChEBI" id="CHEBI:57783"/>
        <dbReference type="ChEBI" id="CHEBI:58349"/>
        <dbReference type="EC" id="1.16.1.9"/>
    </reaction>
</comment>
<evidence type="ECO:0000256" key="18">
    <source>
        <dbReference type="ARBA" id="ARBA00048483"/>
    </source>
</evidence>
<dbReference type="InterPro" id="IPR039261">
    <property type="entry name" value="FNR_nucleotide-bd"/>
</dbReference>
<feature type="transmembrane region" description="Helical" evidence="19">
    <location>
        <begin position="306"/>
        <end position="327"/>
    </location>
</feature>
<evidence type="ECO:0000256" key="4">
    <source>
        <dbReference type="ARBA" id="ARBA00012668"/>
    </source>
</evidence>
<feature type="transmembrane region" description="Helical" evidence="19">
    <location>
        <begin position="224"/>
        <end position="244"/>
    </location>
</feature>
<dbReference type="GO" id="GO:0015677">
    <property type="term" value="P:copper ion import"/>
    <property type="evidence" value="ECO:0007669"/>
    <property type="project" value="TreeGrafter"/>
</dbReference>
<evidence type="ECO:0000313" key="22">
    <source>
        <dbReference type="EMBL" id="SCU92722.1"/>
    </source>
</evidence>
<dbReference type="GO" id="GO:0006826">
    <property type="term" value="P:iron ion transport"/>
    <property type="evidence" value="ECO:0007669"/>
    <property type="project" value="TreeGrafter"/>
</dbReference>
<keyword evidence="12" id="KW-0249">Electron transport</keyword>
<feature type="transmembrane region" description="Helical" evidence="19">
    <location>
        <begin position="264"/>
        <end position="285"/>
    </location>
</feature>
<dbReference type="AlphaFoldDB" id="A0A1G4JPW4"/>
<evidence type="ECO:0000256" key="17">
    <source>
        <dbReference type="ARBA" id="ARBA00023136"/>
    </source>
</evidence>
<dbReference type="GO" id="GO:0052851">
    <property type="term" value="F:ferric-chelate reductase (NADPH) activity"/>
    <property type="evidence" value="ECO:0007669"/>
    <property type="project" value="UniProtKB-EC"/>
</dbReference>
<dbReference type="GO" id="GO:0005886">
    <property type="term" value="C:plasma membrane"/>
    <property type="evidence" value="ECO:0007669"/>
    <property type="project" value="UniProtKB-SubCell"/>
</dbReference>
<dbReference type="Pfam" id="PF08030">
    <property type="entry name" value="NAD_binding_6"/>
    <property type="match status" value="1"/>
</dbReference>
<evidence type="ECO:0000256" key="9">
    <source>
        <dbReference type="ARBA" id="ARBA00022692"/>
    </source>
</evidence>
<keyword evidence="6" id="KW-1003">Cell membrane</keyword>
<evidence type="ECO:0000256" key="8">
    <source>
        <dbReference type="ARBA" id="ARBA00022630"/>
    </source>
</evidence>
<dbReference type="InterPro" id="IPR013112">
    <property type="entry name" value="FAD-bd_8"/>
</dbReference>
<evidence type="ECO:0000256" key="2">
    <source>
        <dbReference type="ARBA" id="ARBA00004651"/>
    </source>
</evidence>
<keyword evidence="23" id="KW-1185">Reference proteome</keyword>
<keyword evidence="8" id="KW-0285">Flavoprotein</keyword>
<dbReference type="InterPro" id="IPR051410">
    <property type="entry name" value="Ferric/Cupric_Reductase"/>
</dbReference>
<evidence type="ECO:0000256" key="20">
    <source>
        <dbReference type="SAM" id="SignalP"/>
    </source>
</evidence>
<keyword evidence="16" id="KW-0406">Ion transport</keyword>
<dbReference type="SUPFAM" id="SSF52343">
    <property type="entry name" value="Ferredoxin reductase-like, C-terminal NADP-linked domain"/>
    <property type="match status" value="1"/>
</dbReference>
<evidence type="ECO:0000256" key="12">
    <source>
        <dbReference type="ARBA" id="ARBA00022982"/>
    </source>
</evidence>
<protein>
    <recommendedName>
        <fullName evidence="4">ferric-chelate reductase (NADPH)</fullName>
        <ecNumber evidence="4">1.16.1.9</ecNumber>
    </recommendedName>
</protein>
<evidence type="ECO:0000256" key="1">
    <source>
        <dbReference type="ARBA" id="ARBA00001974"/>
    </source>
</evidence>
<dbReference type="InterPro" id="IPR017927">
    <property type="entry name" value="FAD-bd_FR_type"/>
</dbReference>
<keyword evidence="20" id="KW-0732">Signal</keyword>
<dbReference type="InterPro" id="IPR013121">
    <property type="entry name" value="Fe_red_NAD-bd_6"/>
</dbReference>
<dbReference type="SFLD" id="SFLDG01168">
    <property type="entry name" value="Ferric_reductase_subgroup_(FRE"/>
    <property type="match status" value="1"/>
</dbReference>
<accession>A0A1G4JPW4</accession>
<comment type="subcellular location">
    <subcellularLocation>
        <location evidence="2">Cell membrane</location>
        <topology evidence="2">Multi-pass membrane protein</topology>
    </subcellularLocation>
</comment>
<comment type="similarity">
    <text evidence="3">Belongs to the ferric reductase (FRE) family.</text>
</comment>
<evidence type="ECO:0000256" key="19">
    <source>
        <dbReference type="SAM" id="Phobius"/>
    </source>
</evidence>
<evidence type="ECO:0000259" key="21">
    <source>
        <dbReference type="PROSITE" id="PS51384"/>
    </source>
</evidence>
<dbReference type="Gene3D" id="3.40.50.80">
    <property type="entry name" value="Nucleotide-binding domain of ferredoxin-NADP reductase (FNR) module"/>
    <property type="match status" value="1"/>
</dbReference>
<keyword evidence="13 19" id="KW-1133">Transmembrane helix</keyword>
<dbReference type="EMBL" id="LT598451">
    <property type="protein sequence ID" value="SCU92722.1"/>
    <property type="molecule type" value="Genomic_DNA"/>
</dbReference>
<evidence type="ECO:0000256" key="16">
    <source>
        <dbReference type="ARBA" id="ARBA00023065"/>
    </source>
</evidence>
<evidence type="ECO:0000256" key="6">
    <source>
        <dbReference type="ARBA" id="ARBA00022475"/>
    </source>
</evidence>
<reference evidence="23" key="1">
    <citation type="submission" date="2016-03" db="EMBL/GenBank/DDBJ databases">
        <authorList>
            <person name="Devillers Hugo."/>
        </authorList>
    </citation>
    <scope>NUCLEOTIDE SEQUENCE [LARGE SCALE GENOMIC DNA]</scope>
</reference>
<evidence type="ECO:0000313" key="23">
    <source>
        <dbReference type="Proteomes" id="UP000189911"/>
    </source>
</evidence>
<dbReference type="Proteomes" id="UP000189911">
    <property type="component" value="Chromosome E"/>
</dbReference>
<keyword evidence="17 19" id="KW-0472">Membrane</keyword>
<dbReference type="Pfam" id="PF08022">
    <property type="entry name" value="FAD_binding_8"/>
    <property type="match status" value="1"/>
</dbReference>
<feature type="domain" description="FAD-binding FR-type" evidence="21">
    <location>
        <begin position="406"/>
        <end position="531"/>
    </location>
</feature>
<keyword evidence="14" id="KW-0560">Oxidoreductase</keyword>
<keyword evidence="15" id="KW-0408">Iron</keyword>
<sequence>MKIHKLQILVLAILAQISQSLTLVDSTLASACIYYEKTFDWGCGSHGNGMKAYKCRCANINWLGTITNCIANNTDSDKLREHAFKHVAGRCQSKAPFNYTVSDMHRFLENGTKYLRDPTAADLDHTVYTTIRVNQTEFDWYYGKFKDYTFAVQRSQWFGWGLVFYWAAIIVVSSLYNLNKKFVGLKLSNKWISRKLVIPSIFEQALQKHPKLRGLAPGPYPNRLQFLIVAVFIVQVFITTGVGYELTLPHPYLTNRWFMNLTLLSYRTDLMSMSLFPIIYFFGIRNNPFIALSGMSYTTFSYFHKWCAYVATILAFIHSIIWTVYSIHDGGYKSWYVDAYWKYGIAAMVLMALLVFHSTKFMRDMAYEAFLFLHQIMNVFFIVCMYYHCNTLGWLGWVWVMVGILAFDRLLRIVRLVLSGGLQKSTLTDCGNGIIKMTLKRPKWISYQPGSFAFIYFLSWNDPWYYQWQSHPFTLLSAAKEDGINGEELVAYFKAQKGITRQMLYRLLKSGEDSIQVRVMVEGPYGDVLPQKVKVERKLVGVAAGLGITAVYAQMLQLLEVQVPQMGSKLYWAVNDVNHISWFENELKWLLSKNCEVTILCTTPKELDEAVFSISDIKLFEKLNVESLFCRPDLTSLTKKEIKQSSEQSRDITFISCGPSAFNVDFRASLSASLCKEQSIDVALLEESFVW</sequence>
<keyword evidence="11" id="KW-0521">NADP</keyword>
<dbReference type="PROSITE" id="PS51384">
    <property type="entry name" value="FAD_FR"/>
    <property type="match status" value="1"/>
</dbReference>
<dbReference type="Pfam" id="PF01794">
    <property type="entry name" value="Ferric_reduct"/>
    <property type="match status" value="1"/>
</dbReference>
<evidence type="ECO:0000256" key="10">
    <source>
        <dbReference type="ARBA" id="ARBA00022827"/>
    </source>
</evidence>
<evidence type="ECO:0000256" key="13">
    <source>
        <dbReference type="ARBA" id="ARBA00022989"/>
    </source>
</evidence>
<keyword evidence="7" id="KW-0349">Heme</keyword>
<feature type="transmembrane region" description="Helical" evidence="19">
    <location>
        <begin position="339"/>
        <end position="357"/>
    </location>
</feature>
<dbReference type="SUPFAM" id="SSF63380">
    <property type="entry name" value="Riboflavin synthase domain-like"/>
    <property type="match status" value="1"/>
</dbReference>
<feature type="transmembrane region" description="Helical" evidence="19">
    <location>
        <begin position="157"/>
        <end position="178"/>
    </location>
</feature>
<evidence type="ECO:0000256" key="5">
    <source>
        <dbReference type="ARBA" id="ARBA00022448"/>
    </source>
</evidence>
<evidence type="ECO:0000256" key="14">
    <source>
        <dbReference type="ARBA" id="ARBA00023002"/>
    </source>
</evidence>
<dbReference type="CDD" id="cd06186">
    <property type="entry name" value="NOX_Duox_like_FAD_NADP"/>
    <property type="match status" value="1"/>
</dbReference>
<evidence type="ECO:0000256" key="15">
    <source>
        <dbReference type="ARBA" id="ARBA00023004"/>
    </source>
</evidence>
<dbReference type="SFLD" id="SFLDS00052">
    <property type="entry name" value="Ferric_Reductase_Domain"/>
    <property type="match status" value="1"/>
</dbReference>
<dbReference type="PANTHER" id="PTHR32361:SF25">
    <property type="entry name" value="FERRIC_CUPRIC REDUCTASE TRANSMEMBRANE COMPONENT 1"/>
    <property type="match status" value="1"/>
</dbReference>
<gene>
    <name evidence="22" type="ORF">LANO_0E01882G</name>
</gene>
<dbReference type="OrthoDB" id="167398at2759"/>
<dbReference type="InterPro" id="IPR013130">
    <property type="entry name" value="Fe3_Rdtase_TM_dom"/>
</dbReference>
<evidence type="ECO:0000256" key="7">
    <source>
        <dbReference type="ARBA" id="ARBA00022617"/>
    </source>
</evidence>
<keyword evidence="5" id="KW-0813">Transport</keyword>
<feature type="chain" id="PRO_5009236132" description="ferric-chelate reductase (NADPH)" evidence="20">
    <location>
        <begin position="21"/>
        <end position="691"/>
    </location>
</feature>
<evidence type="ECO:0000256" key="3">
    <source>
        <dbReference type="ARBA" id="ARBA00006278"/>
    </source>
</evidence>
<dbReference type="GO" id="GO:0006879">
    <property type="term" value="P:intracellular iron ion homeostasis"/>
    <property type="evidence" value="ECO:0007669"/>
    <property type="project" value="TreeGrafter"/>
</dbReference>
<comment type="cofactor">
    <cofactor evidence="1">
        <name>FAD</name>
        <dbReference type="ChEBI" id="CHEBI:57692"/>
    </cofactor>
</comment>